<feature type="transmembrane region" description="Helical" evidence="2">
    <location>
        <begin position="140"/>
        <end position="160"/>
    </location>
</feature>
<dbReference type="HOGENOM" id="CLU_1183169_0_0_11"/>
<dbReference type="PRINTS" id="PR01217">
    <property type="entry name" value="PRICHEXTENSN"/>
</dbReference>
<dbReference type="AlphaFoldDB" id="C5BZS9"/>
<sequence length="234" mass="24079">MSDPHTRAEADDAGGPDPADVVAPHLPQAYPPAPDRTAAPPPAAPPAPAPAPPAPEAEPRAGHAPPSPAHHAPRAALPPPPETGPQPTWRPPAARPVPPAVSPERPAPTPEDARAFARSVGLFALLVLGAMLAGTLRLPWLVIAPVVAVAAIVVGVRALLAGRRLGSRGAMALLAVGLVLSTMFLVSSASTLVLWPVQVERQECLDRALTHGARDACEATYTENLNDLLDRVSG</sequence>
<evidence type="ECO:0000313" key="3">
    <source>
        <dbReference type="EMBL" id="ACQ81259.1"/>
    </source>
</evidence>
<dbReference type="RefSeq" id="WP_015883499.1">
    <property type="nucleotide sequence ID" value="NC_012669.1"/>
</dbReference>
<feature type="transmembrane region" description="Helical" evidence="2">
    <location>
        <begin position="172"/>
        <end position="195"/>
    </location>
</feature>
<gene>
    <name evidence="3" type="ordered locus">Bcav_3014</name>
</gene>
<feature type="compositionally biased region" description="Low complexity" evidence="1">
    <location>
        <begin position="13"/>
        <end position="24"/>
    </location>
</feature>
<dbReference type="eggNOG" id="ENOG50331E3">
    <property type="taxonomic scope" value="Bacteria"/>
</dbReference>
<dbReference type="EMBL" id="CP001618">
    <property type="protein sequence ID" value="ACQ81259.1"/>
    <property type="molecule type" value="Genomic_DNA"/>
</dbReference>
<name>C5BZS9_BEUC1</name>
<keyword evidence="2" id="KW-1133">Transmembrane helix</keyword>
<protein>
    <submittedName>
        <fullName evidence="3">Uncharacterized protein</fullName>
    </submittedName>
</protein>
<evidence type="ECO:0000256" key="2">
    <source>
        <dbReference type="SAM" id="Phobius"/>
    </source>
</evidence>
<evidence type="ECO:0000313" key="4">
    <source>
        <dbReference type="Proteomes" id="UP000007962"/>
    </source>
</evidence>
<evidence type="ECO:0000256" key="1">
    <source>
        <dbReference type="SAM" id="MobiDB-lite"/>
    </source>
</evidence>
<dbReference type="KEGG" id="bcv:Bcav_3014"/>
<feature type="compositionally biased region" description="Basic and acidic residues" evidence="1">
    <location>
        <begin position="1"/>
        <end position="10"/>
    </location>
</feature>
<accession>C5BZS9</accession>
<feature type="region of interest" description="Disordered" evidence="1">
    <location>
        <begin position="1"/>
        <end position="112"/>
    </location>
</feature>
<reference evidence="3 4" key="1">
    <citation type="journal article" date="2009" name="Stand. Genomic Sci.">
        <title>Complete genome sequence of Beutenbergia cavernae type strain (HKI 0122).</title>
        <authorList>
            <person name="Land M."/>
            <person name="Pukall R."/>
            <person name="Abt B."/>
            <person name="Goker M."/>
            <person name="Rohde M."/>
            <person name="Glavina Del Rio T."/>
            <person name="Tice H."/>
            <person name="Copeland A."/>
            <person name="Cheng J.F."/>
            <person name="Lucas S."/>
            <person name="Chen F."/>
            <person name="Nolan M."/>
            <person name="Bruce D."/>
            <person name="Goodwin L."/>
            <person name="Pitluck S."/>
            <person name="Ivanova N."/>
            <person name="Mavromatis K."/>
            <person name="Ovchinnikova G."/>
            <person name="Pati A."/>
            <person name="Chen A."/>
            <person name="Palaniappan K."/>
            <person name="Hauser L."/>
            <person name="Chang Y.J."/>
            <person name="Jefferies C.C."/>
            <person name="Saunders E."/>
            <person name="Brettin T."/>
            <person name="Detter J.C."/>
            <person name="Han C."/>
            <person name="Chain P."/>
            <person name="Bristow J."/>
            <person name="Eisen J.A."/>
            <person name="Markowitz V."/>
            <person name="Hugenholtz P."/>
            <person name="Kyrpides N.C."/>
            <person name="Klenk H.P."/>
            <person name="Lapidus A."/>
        </authorList>
    </citation>
    <scope>NUCLEOTIDE SEQUENCE [LARGE SCALE GENOMIC DNA]</scope>
    <source>
        <strain evidence="4">ATCC BAA-8 / DSM 12333 / NBRC 16432</strain>
    </source>
</reference>
<proteinExistence type="predicted"/>
<feature type="compositionally biased region" description="Pro residues" evidence="1">
    <location>
        <begin position="29"/>
        <end position="56"/>
    </location>
</feature>
<organism evidence="3 4">
    <name type="scientific">Beutenbergia cavernae (strain ATCC BAA-8 / DSM 12333 / CCUG 43141 / JCM 11478 / NBRC 16432 / NCIMB 13614 / HKI 0122)</name>
    <dbReference type="NCBI Taxonomy" id="471853"/>
    <lineage>
        <taxon>Bacteria</taxon>
        <taxon>Bacillati</taxon>
        <taxon>Actinomycetota</taxon>
        <taxon>Actinomycetes</taxon>
        <taxon>Micrococcales</taxon>
        <taxon>Beutenbergiaceae</taxon>
        <taxon>Beutenbergia</taxon>
    </lineage>
</organism>
<keyword evidence="2" id="KW-0472">Membrane</keyword>
<dbReference type="STRING" id="471853.Bcav_3014"/>
<dbReference type="Proteomes" id="UP000007962">
    <property type="component" value="Chromosome"/>
</dbReference>
<dbReference type="OrthoDB" id="5148493at2"/>
<feature type="transmembrane region" description="Helical" evidence="2">
    <location>
        <begin position="115"/>
        <end position="134"/>
    </location>
</feature>
<feature type="compositionally biased region" description="Pro residues" evidence="1">
    <location>
        <begin position="76"/>
        <end position="109"/>
    </location>
</feature>
<keyword evidence="4" id="KW-1185">Reference proteome</keyword>
<keyword evidence="2" id="KW-0812">Transmembrane</keyword>